<gene>
    <name evidence="5" type="ORF">CLV43_11446</name>
</gene>
<reference evidence="5 6" key="1">
    <citation type="submission" date="2018-03" db="EMBL/GenBank/DDBJ databases">
        <title>Genomic Encyclopedia of Archaeal and Bacterial Type Strains, Phase II (KMG-II): from individual species to whole genera.</title>
        <authorList>
            <person name="Goeker M."/>
        </authorList>
    </citation>
    <scope>NUCLEOTIDE SEQUENCE [LARGE SCALE GENOMIC DNA]</scope>
    <source>
        <strain evidence="5 6">DSM 44720</strain>
    </source>
</reference>
<dbReference type="CDD" id="cd17535">
    <property type="entry name" value="REC_NarL-like"/>
    <property type="match status" value="1"/>
</dbReference>
<evidence type="ECO:0000313" key="5">
    <source>
        <dbReference type="EMBL" id="PRY35128.1"/>
    </source>
</evidence>
<dbReference type="InterPro" id="IPR000792">
    <property type="entry name" value="Tscrpt_reg_LuxR_C"/>
</dbReference>
<dbReference type="InterPro" id="IPR058245">
    <property type="entry name" value="NreC/VraR/RcsB-like_REC"/>
</dbReference>
<dbReference type="InterPro" id="IPR011006">
    <property type="entry name" value="CheY-like_superfamily"/>
</dbReference>
<dbReference type="SMART" id="SM00448">
    <property type="entry name" value="REC"/>
    <property type="match status" value="1"/>
</dbReference>
<dbReference type="RefSeq" id="WP_106193564.1">
    <property type="nucleotide sequence ID" value="NZ_PVTF01000014.1"/>
</dbReference>
<dbReference type="SMART" id="SM00421">
    <property type="entry name" value="HTH_LUXR"/>
    <property type="match status" value="1"/>
</dbReference>
<dbReference type="Pfam" id="PF00072">
    <property type="entry name" value="Response_reg"/>
    <property type="match status" value="1"/>
</dbReference>
<keyword evidence="6" id="KW-1185">Reference proteome</keyword>
<evidence type="ECO:0000259" key="4">
    <source>
        <dbReference type="PROSITE" id="PS50110"/>
    </source>
</evidence>
<keyword evidence="1 3" id="KW-0597">Phosphoprotein</keyword>
<dbReference type="GO" id="GO:0006355">
    <property type="term" value="P:regulation of DNA-templated transcription"/>
    <property type="evidence" value="ECO:0007669"/>
    <property type="project" value="InterPro"/>
</dbReference>
<dbReference type="OrthoDB" id="3771852at2"/>
<dbReference type="Pfam" id="PF00196">
    <property type="entry name" value="GerE"/>
    <property type="match status" value="1"/>
</dbReference>
<comment type="caution">
    <text evidence="5">The sequence shown here is derived from an EMBL/GenBank/DDBJ whole genome shotgun (WGS) entry which is preliminary data.</text>
</comment>
<protein>
    <submittedName>
        <fullName evidence="5">LuxR family two component transcriptional regulator</fullName>
    </submittedName>
</protein>
<proteinExistence type="predicted"/>
<dbReference type="SUPFAM" id="SSF52172">
    <property type="entry name" value="CheY-like"/>
    <property type="match status" value="1"/>
</dbReference>
<dbReference type="PRINTS" id="PR00038">
    <property type="entry name" value="HTHLUXR"/>
</dbReference>
<dbReference type="GO" id="GO:0000160">
    <property type="term" value="P:phosphorelay signal transduction system"/>
    <property type="evidence" value="ECO:0007669"/>
    <property type="project" value="InterPro"/>
</dbReference>
<evidence type="ECO:0000256" key="1">
    <source>
        <dbReference type="ARBA" id="ARBA00022553"/>
    </source>
</evidence>
<evidence type="ECO:0000256" key="3">
    <source>
        <dbReference type="PROSITE-ProRule" id="PRU00169"/>
    </source>
</evidence>
<dbReference type="GO" id="GO:0003677">
    <property type="term" value="F:DNA binding"/>
    <property type="evidence" value="ECO:0007669"/>
    <property type="project" value="UniProtKB-KW"/>
</dbReference>
<evidence type="ECO:0000313" key="6">
    <source>
        <dbReference type="Proteomes" id="UP000239494"/>
    </source>
</evidence>
<dbReference type="EMBL" id="PVTF01000014">
    <property type="protein sequence ID" value="PRY35128.1"/>
    <property type="molecule type" value="Genomic_DNA"/>
</dbReference>
<evidence type="ECO:0000256" key="2">
    <source>
        <dbReference type="ARBA" id="ARBA00023125"/>
    </source>
</evidence>
<sequence>MITIAAVDDHPLILHGLGAYLAKFASDVTLRAVYLSVSELLANPPVPEVVLLDLLLPGEPEVADNVRRLREADAQVVVYTSDTRPGCVHQALRAGALGLVLKGDPEERLVDAIRAAAAGESAHSSRLAHAIIEDRRAFIQLPQRERDVLTLIAKGLPRKLVAKELGISEKTLPTYLSRASERYRDALGIPVPPSPGETVAFALEDGHIELSADRPLRDEP</sequence>
<feature type="modified residue" description="4-aspartylphosphate" evidence="3">
    <location>
        <position position="53"/>
    </location>
</feature>
<name>A0A2T0SNY4_9PSEU</name>
<dbReference type="SUPFAM" id="SSF46894">
    <property type="entry name" value="C-terminal effector domain of the bipartite response regulators"/>
    <property type="match status" value="1"/>
</dbReference>
<dbReference type="Gene3D" id="3.40.50.2300">
    <property type="match status" value="1"/>
</dbReference>
<dbReference type="AlphaFoldDB" id="A0A2T0SNY4"/>
<dbReference type="PROSITE" id="PS50110">
    <property type="entry name" value="RESPONSE_REGULATORY"/>
    <property type="match status" value="1"/>
</dbReference>
<dbReference type="Proteomes" id="UP000239494">
    <property type="component" value="Unassembled WGS sequence"/>
</dbReference>
<accession>A0A2T0SNY4</accession>
<dbReference type="InterPro" id="IPR016032">
    <property type="entry name" value="Sig_transdc_resp-reg_C-effctor"/>
</dbReference>
<dbReference type="InterPro" id="IPR001789">
    <property type="entry name" value="Sig_transdc_resp-reg_receiver"/>
</dbReference>
<dbReference type="InterPro" id="IPR039420">
    <property type="entry name" value="WalR-like"/>
</dbReference>
<feature type="domain" description="Response regulatory" evidence="4">
    <location>
        <begin position="3"/>
        <end position="117"/>
    </location>
</feature>
<organism evidence="5 6">
    <name type="scientific">Umezawaea tangerina</name>
    <dbReference type="NCBI Taxonomy" id="84725"/>
    <lineage>
        <taxon>Bacteria</taxon>
        <taxon>Bacillati</taxon>
        <taxon>Actinomycetota</taxon>
        <taxon>Actinomycetes</taxon>
        <taxon>Pseudonocardiales</taxon>
        <taxon>Pseudonocardiaceae</taxon>
        <taxon>Umezawaea</taxon>
    </lineage>
</organism>
<dbReference type="PANTHER" id="PTHR43214">
    <property type="entry name" value="TWO-COMPONENT RESPONSE REGULATOR"/>
    <property type="match status" value="1"/>
</dbReference>
<keyword evidence="2" id="KW-0238">DNA-binding</keyword>